<name>A0ACB7NVK2_9PEZI</name>
<reference evidence="1 2" key="1">
    <citation type="journal article" date="2021" name="Nat. Commun.">
        <title>Genetic determinants of endophytism in the Arabidopsis root mycobiome.</title>
        <authorList>
            <person name="Mesny F."/>
            <person name="Miyauchi S."/>
            <person name="Thiergart T."/>
            <person name="Pickel B."/>
            <person name="Atanasova L."/>
            <person name="Karlsson M."/>
            <person name="Huettel B."/>
            <person name="Barry K.W."/>
            <person name="Haridas S."/>
            <person name="Chen C."/>
            <person name="Bauer D."/>
            <person name="Andreopoulos W."/>
            <person name="Pangilinan J."/>
            <person name="LaButti K."/>
            <person name="Riley R."/>
            <person name="Lipzen A."/>
            <person name="Clum A."/>
            <person name="Drula E."/>
            <person name="Henrissat B."/>
            <person name="Kohler A."/>
            <person name="Grigoriev I.V."/>
            <person name="Martin F.M."/>
            <person name="Hacquard S."/>
        </authorList>
    </citation>
    <scope>NUCLEOTIDE SEQUENCE [LARGE SCALE GENOMIC DNA]</scope>
    <source>
        <strain evidence="1 2">MPI-SDFR-AT-0079</strain>
    </source>
</reference>
<comment type="caution">
    <text evidence="1">The sequence shown here is derived from an EMBL/GenBank/DDBJ whole genome shotgun (WGS) entry which is preliminary data.</text>
</comment>
<sequence length="115" mass="12954">MQAMIGGTTLGMPLLQIHLLCVCVCGVLSWPKKRNREMGNGSQWQSRRICPLGVQRRLWLMWIGGRRGSSKINFVCVKRTIHGEHSGCGVCSNPARPTQRLSVRQKSVRSTSYSW</sequence>
<protein>
    <submittedName>
        <fullName evidence="1">Uncharacterized protein</fullName>
    </submittedName>
</protein>
<evidence type="ECO:0000313" key="1">
    <source>
        <dbReference type="EMBL" id="KAH6613337.1"/>
    </source>
</evidence>
<keyword evidence="2" id="KW-1185">Reference proteome</keyword>
<proteinExistence type="predicted"/>
<organism evidence="1 2">
    <name type="scientific">Chaetomium tenue</name>
    <dbReference type="NCBI Taxonomy" id="1854479"/>
    <lineage>
        <taxon>Eukaryota</taxon>
        <taxon>Fungi</taxon>
        <taxon>Dikarya</taxon>
        <taxon>Ascomycota</taxon>
        <taxon>Pezizomycotina</taxon>
        <taxon>Sordariomycetes</taxon>
        <taxon>Sordariomycetidae</taxon>
        <taxon>Sordariales</taxon>
        <taxon>Chaetomiaceae</taxon>
        <taxon>Chaetomium</taxon>
    </lineage>
</organism>
<evidence type="ECO:0000313" key="2">
    <source>
        <dbReference type="Proteomes" id="UP000724584"/>
    </source>
</evidence>
<gene>
    <name evidence="1" type="ORF">F5144DRAFT_587372</name>
</gene>
<dbReference type="EMBL" id="JAGIZQ010000008">
    <property type="protein sequence ID" value="KAH6613337.1"/>
    <property type="molecule type" value="Genomic_DNA"/>
</dbReference>
<dbReference type="Proteomes" id="UP000724584">
    <property type="component" value="Unassembled WGS sequence"/>
</dbReference>
<accession>A0ACB7NVK2</accession>